<accession>A0A7J7DZL4</accession>
<feature type="region of interest" description="Disordered" evidence="1">
    <location>
        <begin position="855"/>
        <end position="1000"/>
    </location>
</feature>
<dbReference type="PANTHER" id="PTHR14379:SF6">
    <property type="entry name" value="EMB|CAB71880.1"/>
    <property type="match status" value="1"/>
</dbReference>
<dbReference type="GO" id="GO:0005777">
    <property type="term" value="C:peroxisome"/>
    <property type="evidence" value="ECO:0007669"/>
    <property type="project" value="InterPro"/>
</dbReference>
<evidence type="ECO:0000259" key="2">
    <source>
        <dbReference type="PROSITE" id="PS51644"/>
    </source>
</evidence>
<dbReference type="GO" id="GO:0004519">
    <property type="term" value="F:endonuclease activity"/>
    <property type="evidence" value="ECO:0007669"/>
    <property type="project" value="UniProtKB-KW"/>
</dbReference>
<dbReference type="InterPro" id="IPR025677">
    <property type="entry name" value="OST-HTH-assoc_dom"/>
</dbReference>
<feature type="compositionally biased region" description="Polar residues" evidence="1">
    <location>
        <begin position="976"/>
        <end position="986"/>
    </location>
</feature>
<keyword evidence="3" id="KW-0540">Nuclease</keyword>
<dbReference type="Gene3D" id="3.30.420.610">
    <property type="entry name" value="LOTUS domain-like"/>
    <property type="match status" value="2"/>
</dbReference>
<dbReference type="PROSITE" id="PS51644">
    <property type="entry name" value="HTH_OST"/>
    <property type="match status" value="2"/>
</dbReference>
<sequence>MRPFSPKSLLSLSSSTPLQSPRPYAILISHFSTSSTHHHSLSYPSRRHEEESRNVRVSVWWDFENCHLPVGANVFKVAQAITAAVRGNGIMGPIHITAFGDTLQLSRANQEALSSTGINLTHIPNGGKNSADRSLLVDLMYWVSKNPPPAHLFLISGDRDFASILHRLRMNNYNILLASTDAVPGVLCSAASIMWNWNSLVRGENVTGKHFNQPPDGPYGSWYGQYQVPLEDPFSIVTQPACSQTDDLSEPSSDPKLRPIPKTVIKQIRHLLSLYPKGISITELRAELGKTNLSLDKDLYGYKRFSRFLQSMTDILRLQYERDGQFLVRAVPSRAPEPFNNVDQGPKTSLKYNAEGISTGSMNEKSSVPPATLPDVKIPSGKVPQPPPTAENTVEVLAKQTAKTVSEPPPPAENTIKEAVKQTTKEVQKPLPVDMKVLEVINTQETKGNSSPKVEQNSASEVGLLKRIWKRWFGSNAGGSGMKSGNIPDKINISEGSSENIHKTARNCCTNVDTSEKIENGERCAELQRQKVAVSPAMHSLSAIESTLDNKTTKSSEIHGEKSSTSSGFFSRIVNWCKFRSGSDPNTSSDQHSAALNQSNSSAGKHEIFALNSFWVDMESFIGTTRGSLLIFGSRSREQMAQNFQKKGPSVLKALSKSDLLQLVDMLISERKWVEECTSQEFPFMLAQCFQKNYSSGDSHASNEYSSGDSHASNELSSIFLGTSSQPVRKKIPVEDQEKTVHNILHVEAASLTGKKSSDRSRSEIKADCQNLLNEVLKNHPEGYNIGSFRKLFRDRYGYYLDLQRLGYKKLVDLLLTMPGVRIESTYIIPSGKTWKSSRLDAGLPTVQENNARVGSAYSSSELSDSHSPWDELGPVDDMNSGRKRPQGVSMKNVKERYADYGSTSSDDVFSDSDEETSAVMPKAQGKPTTNEEDSPLLQVLGSWYSSKEGEKGEDNFGNVDGMVDGSKNGLKLFGSSGTNTKSETSSVDHGKSPKPQRTYSFVQDSVENEKDKLIDNILGSLKKSGDSGMQN</sequence>
<dbReference type="GO" id="GO:0010468">
    <property type="term" value="P:regulation of gene expression"/>
    <property type="evidence" value="ECO:0007669"/>
    <property type="project" value="InterPro"/>
</dbReference>
<dbReference type="Pfam" id="PF14418">
    <property type="entry name" value="OHA"/>
    <property type="match status" value="1"/>
</dbReference>
<dbReference type="GO" id="GO:0016787">
    <property type="term" value="F:hydrolase activity"/>
    <property type="evidence" value="ECO:0007669"/>
    <property type="project" value="UniProtKB-KW"/>
</dbReference>
<dbReference type="Pfam" id="PF12872">
    <property type="entry name" value="OST-HTH"/>
    <property type="match status" value="2"/>
</dbReference>
<evidence type="ECO:0000256" key="1">
    <source>
        <dbReference type="SAM" id="MobiDB-lite"/>
    </source>
</evidence>
<dbReference type="AlphaFoldDB" id="A0A7J7DZL4"/>
<keyword evidence="3" id="KW-0255">Endonuclease</keyword>
<organism evidence="3 4">
    <name type="scientific">Tripterygium wilfordii</name>
    <name type="common">Thunder God vine</name>
    <dbReference type="NCBI Taxonomy" id="458696"/>
    <lineage>
        <taxon>Eukaryota</taxon>
        <taxon>Viridiplantae</taxon>
        <taxon>Streptophyta</taxon>
        <taxon>Embryophyta</taxon>
        <taxon>Tracheophyta</taxon>
        <taxon>Spermatophyta</taxon>
        <taxon>Magnoliopsida</taxon>
        <taxon>eudicotyledons</taxon>
        <taxon>Gunneridae</taxon>
        <taxon>Pentapetalae</taxon>
        <taxon>rosids</taxon>
        <taxon>fabids</taxon>
        <taxon>Celastrales</taxon>
        <taxon>Celastraceae</taxon>
        <taxon>Tripterygium</taxon>
    </lineage>
</organism>
<dbReference type="Proteomes" id="UP000593562">
    <property type="component" value="Unassembled WGS sequence"/>
</dbReference>
<dbReference type="InterPro" id="IPR041966">
    <property type="entry name" value="LOTUS-like"/>
</dbReference>
<gene>
    <name evidence="3" type="ORF">HS088_TW02G00833</name>
</gene>
<keyword evidence="3" id="KW-0378">Hydrolase</keyword>
<dbReference type="CDD" id="cd08824">
    <property type="entry name" value="LOTUS"/>
    <property type="match status" value="2"/>
</dbReference>
<evidence type="ECO:0000313" key="3">
    <source>
        <dbReference type="EMBL" id="KAF5751815.1"/>
    </source>
</evidence>
<dbReference type="InterPro" id="IPR024768">
    <property type="entry name" value="Marf1"/>
</dbReference>
<name>A0A7J7DZL4_TRIWF</name>
<dbReference type="PANTHER" id="PTHR14379">
    <property type="entry name" value="LIMKAIN B LKAP"/>
    <property type="match status" value="1"/>
</dbReference>
<dbReference type="GO" id="GO:0004540">
    <property type="term" value="F:RNA nuclease activity"/>
    <property type="evidence" value="ECO:0007669"/>
    <property type="project" value="InterPro"/>
</dbReference>
<evidence type="ECO:0000313" key="4">
    <source>
        <dbReference type="Proteomes" id="UP000593562"/>
    </source>
</evidence>
<dbReference type="Pfam" id="PF01936">
    <property type="entry name" value="NYN"/>
    <property type="match status" value="1"/>
</dbReference>
<keyword evidence="4" id="KW-1185">Reference proteome</keyword>
<dbReference type="CDD" id="cd10910">
    <property type="entry name" value="PIN_limkain_b1_N_like"/>
    <property type="match status" value="1"/>
</dbReference>
<feature type="domain" description="HTH OST-type" evidence="2">
    <location>
        <begin position="260"/>
        <end position="332"/>
    </location>
</feature>
<dbReference type="InterPro" id="IPR025605">
    <property type="entry name" value="OST-HTH/LOTUS_dom"/>
</dbReference>
<proteinExistence type="predicted"/>
<reference evidence="3 4" key="1">
    <citation type="journal article" date="2020" name="Nat. Commun.">
        <title>Genome of Tripterygium wilfordii and identification of cytochrome P450 involved in triptolide biosynthesis.</title>
        <authorList>
            <person name="Tu L."/>
            <person name="Su P."/>
            <person name="Zhang Z."/>
            <person name="Gao L."/>
            <person name="Wang J."/>
            <person name="Hu T."/>
            <person name="Zhou J."/>
            <person name="Zhang Y."/>
            <person name="Zhao Y."/>
            <person name="Liu Y."/>
            <person name="Song Y."/>
            <person name="Tong Y."/>
            <person name="Lu Y."/>
            <person name="Yang J."/>
            <person name="Xu C."/>
            <person name="Jia M."/>
            <person name="Peters R.J."/>
            <person name="Huang L."/>
            <person name="Gao W."/>
        </authorList>
    </citation>
    <scope>NUCLEOTIDE SEQUENCE [LARGE SCALE GENOMIC DNA]</scope>
    <source>
        <strain evidence="4">cv. XIE 37</strain>
        <tissue evidence="3">Leaf</tissue>
    </source>
</reference>
<dbReference type="FunCoup" id="A0A7J7DZL4">
    <property type="interactions" value="1309"/>
</dbReference>
<dbReference type="EMBL" id="JAAARO010000002">
    <property type="protein sequence ID" value="KAF5751815.1"/>
    <property type="molecule type" value="Genomic_DNA"/>
</dbReference>
<protein>
    <submittedName>
        <fullName evidence="3">Endonuclease or glycosyl hydrolase putative isoform 1</fullName>
    </submittedName>
</protein>
<feature type="domain" description="HTH OST-type" evidence="2">
    <location>
        <begin position="765"/>
        <end position="841"/>
    </location>
</feature>
<comment type="caution">
    <text evidence="3">The sequence shown here is derived from an EMBL/GenBank/DDBJ whole genome shotgun (WGS) entry which is preliminary data.</text>
</comment>
<dbReference type="Gene3D" id="3.40.50.1010">
    <property type="entry name" value="5'-nuclease"/>
    <property type="match status" value="1"/>
</dbReference>
<dbReference type="OrthoDB" id="549353at2759"/>
<dbReference type="InParanoid" id="A0A7J7DZL4"/>
<dbReference type="InterPro" id="IPR021139">
    <property type="entry name" value="NYN"/>
</dbReference>